<dbReference type="AlphaFoldDB" id="A0A3B0U224"/>
<dbReference type="Pfam" id="PF13975">
    <property type="entry name" value="gag-asp_proteas"/>
    <property type="match status" value="1"/>
</dbReference>
<dbReference type="EMBL" id="UOEO01000144">
    <property type="protein sequence ID" value="VAW20652.1"/>
    <property type="molecule type" value="Genomic_DNA"/>
</dbReference>
<evidence type="ECO:0000313" key="2">
    <source>
        <dbReference type="EMBL" id="VAW20652.1"/>
    </source>
</evidence>
<keyword evidence="1" id="KW-0812">Transmembrane</keyword>
<keyword evidence="1" id="KW-1133">Transmembrane helix</keyword>
<sequence length="228" mass="24232">MAFIGIALLIAIGLSVIIVSDAGTLAGITQDQVGQIVPLLLILIVVAAGAFSRRIRFSEMVSSVIMWVAIFGVTITGYTYRYELGDFSSRIIGELMPGKAEVNSKNGIATFRKGFANTFTVGAKVNGAKVVMTFDTGASAVVLTGRDAMAAGIDTRRLRYSVPVQTANGMGRAANIVLQRIEVGGIVRHNIRAFVAEPGALDASLLGMSFLQTLSAYTVTRETLELRN</sequence>
<gene>
    <name evidence="2" type="ORF">MNBD_ALPHA12-789</name>
</gene>
<organism evidence="2">
    <name type="scientific">hydrothermal vent metagenome</name>
    <dbReference type="NCBI Taxonomy" id="652676"/>
    <lineage>
        <taxon>unclassified sequences</taxon>
        <taxon>metagenomes</taxon>
        <taxon>ecological metagenomes</taxon>
    </lineage>
</organism>
<dbReference type="InterPro" id="IPR011969">
    <property type="entry name" value="Clan_AA_Asp_peptidase_C"/>
</dbReference>
<reference evidence="2" key="1">
    <citation type="submission" date="2018-06" db="EMBL/GenBank/DDBJ databases">
        <authorList>
            <person name="Zhirakovskaya E."/>
        </authorList>
    </citation>
    <scope>NUCLEOTIDE SEQUENCE</scope>
</reference>
<proteinExistence type="predicted"/>
<dbReference type="SUPFAM" id="SSF50630">
    <property type="entry name" value="Acid proteases"/>
    <property type="match status" value="1"/>
</dbReference>
<dbReference type="NCBIfam" id="TIGR02281">
    <property type="entry name" value="clan_AA_DTGA"/>
    <property type="match status" value="1"/>
</dbReference>
<keyword evidence="1" id="KW-0472">Membrane</keyword>
<feature type="transmembrane region" description="Helical" evidence="1">
    <location>
        <begin position="36"/>
        <end position="52"/>
    </location>
</feature>
<protein>
    <recommendedName>
        <fullName evidence="3">CblY, a non-orthologous displasment for Alpha-ribazole-5'-phosphate phosphatase</fullName>
    </recommendedName>
</protein>
<name>A0A3B0U224_9ZZZZ</name>
<feature type="transmembrane region" description="Helical" evidence="1">
    <location>
        <begin position="64"/>
        <end position="80"/>
    </location>
</feature>
<evidence type="ECO:0008006" key="3">
    <source>
        <dbReference type="Google" id="ProtNLM"/>
    </source>
</evidence>
<accession>A0A3B0U224</accession>
<dbReference type="CDD" id="cd05483">
    <property type="entry name" value="retropepsin_like_bacteria"/>
    <property type="match status" value="1"/>
</dbReference>
<dbReference type="InterPro" id="IPR021109">
    <property type="entry name" value="Peptidase_aspartic_dom_sf"/>
</dbReference>
<dbReference type="Gene3D" id="2.40.70.10">
    <property type="entry name" value="Acid Proteases"/>
    <property type="match status" value="1"/>
</dbReference>
<evidence type="ECO:0000256" key="1">
    <source>
        <dbReference type="SAM" id="Phobius"/>
    </source>
</evidence>
<dbReference type="InterPro" id="IPR034122">
    <property type="entry name" value="Retropepsin-like_bacterial"/>
</dbReference>